<dbReference type="SUPFAM" id="SSF49265">
    <property type="entry name" value="Fibronectin type III"/>
    <property type="match status" value="1"/>
</dbReference>
<keyword evidence="7" id="KW-0325">Glycoprotein</keyword>
<dbReference type="GO" id="GO:0019983">
    <property type="term" value="F:interleukin-9 binding"/>
    <property type="evidence" value="ECO:0007669"/>
    <property type="project" value="TreeGrafter"/>
</dbReference>
<evidence type="ECO:0000256" key="2">
    <source>
        <dbReference type="ARBA" id="ARBA00022692"/>
    </source>
</evidence>
<evidence type="ECO:0000256" key="5">
    <source>
        <dbReference type="ARBA" id="ARBA00023136"/>
    </source>
</evidence>
<feature type="compositionally biased region" description="Low complexity" evidence="8">
    <location>
        <begin position="283"/>
        <end position="295"/>
    </location>
</feature>
<dbReference type="PANTHER" id="PTHR23037">
    <property type="entry name" value="CYTOKINE RECEPTOR"/>
    <property type="match status" value="1"/>
</dbReference>
<dbReference type="AlphaFoldDB" id="A0A8C7BG38"/>
<keyword evidence="5" id="KW-0472">Membrane</keyword>
<dbReference type="GeneTree" id="ENSGT00510000049125"/>
<organism evidence="10 11">
    <name type="scientific">Neovison vison</name>
    <name type="common">American mink</name>
    <name type="synonym">Mustela vison</name>
    <dbReference type="NCBI Taxonomy" id="452646"/>
    <lineage>
        <taxon>Eukaryota</taxon>
        <taxon>Metazoa</taxon>
        <taxon>Chordata</taxon>
        <taxon>Craniata</taxon>
        <taxon>Vertebrata</taxon>
        <taxon>Euteleostomi</taxon>
        <taxon>Mammalia</taxon>
        <taxon>Eutheria</taxon>
        <taxon>Laurasiatheria</taxon>
        <taxon>Carnivora</taxon>
        <taxon>Caniformia</taxon>
        <taxon>Musteloidea</taxon>
        <taxon>Mustelidae</taxon>
        <taxon>Mustelinae</taxon>
        <taxon>Neogale</taxon>
    </lineage>
</organism>
<sequence length="356" mass="38350">PHLQPGTYRRGHEVLGRTCLSCCGWGPSQGRPPGDSPTGVRSAQSLAGRTLEAEALTRELSAWLLICACMGAWVGAAVSVQGQGGGLGAGAVTCLNNNILRIHCRWSAPEPGRGPPTTRQAAGTDVSSGPGSASWCCPPRKCLYLPTTSPSRCTAASLGRSRSAWWTRSTCLGDMSNVTSHYCVLTWRVSPALEPLTAILSYELAFKKEEEGWEQAQLRDHIVGVTRLSLDAVEMDPGSRYEARLRVRMATPETDVEEELRYAGQWSEWSRSARFPSPPRPDQGPLSSSRGQPSSSTLVAVPVFLVLTSLTYLVFKLSPRWVGKVCVRVCVCVAVCVWGHLGPERPSLPPSALPAI</sequence>
<reference evidence="10" key="1">
    <citation type="submission" date="2025-08" db="UniProtKB">
        <authorList>
            <consortium name="Ensembl"/>
        </authorList>
    </citation>
    <scope>IDENTIFICATION</scope>
</reference>
<keyword evidence="11" id="KW-1185">Reference proteome</keyword>
<evidence type="ECO:0000256" key="4">
    <source>
        <dbReference type="ARBA" id="ARBA00022989"/>
    </source>
</evidence>
<name>A0A8C7BG38_NEOVI</name>
<feature type="region of interest" description="Disordered" evidence="8">
    <location>
        <begin position="273"/>
        <end position="295"/>
    </location>
</feature>
<dbReference type="InterPro" id="IPR003961">
    <property type="entry name" value="FN3_dom"/>
</dbReference>
<dbReference type="InterPro" id="IPR036116">
    <property type="entry name" value="FN3_sf"/>
</dbReference>
<feature type="domain" description="Fibronectin type-III" evidence="9">
    <location>
        <begin position="168"/>
        <end position="278"/>
    </location>
</feature>
<evidence type="ECO:0000256" key="6">
    <source>
        <dbReference type="ARBA" id="ARBA00023170"/>
    </source>
</evidence>
<evidence type="ECO:0000313" key="11">
    <source>
        <dbReference type="Proteomes" id="UP000694425"/>
    </source>
</evidence>
<dbReference type="GO" id="GO:0009897">
    <property type="term" value="C:external side of plasma membrane"/>
    <property type="evidence" value="ECO:0007669"/>
    <property type="project" value="TreeGrafter"/>
</dbReference>
<dbReference type="Gene3D" id="2.60.40.10">
    <property type="entry name" value="Immunoglobulins"/>
    <property type="match status" value="1"/>
</dbReference>
<dbReference type="PROSITE" id="PS50853">
    <property type="entry name" value="FN3"/>
    <property type="match status" value="1"/>
</dbReference>
<keyword evidence="4" id="KW-1133">Transmembrane helix</keyword>
<evidence type="ECO:0000256" key="8">
    <source>
        <dbReference type="SAM" id="MobiDB-lite"/>
    </source>
</evidence>
<keyword evidence="2" id="KW-0812">Transmembrane</keyword>
<dbReference type="PANTHER" id="PTHR23037:SF29">
    <property type="entry name" value="INTERLEUKIN-9 RECEPTOR"/>
    <property type="match status" value="1"/>
</dbReference>
<dbReference type="GO" id="GO:0016064">
    <property type="term" value="P:immunoglobulin mediated immune response"/>
    <property type="evidence" value="ECO:0007669"/>
    <property type="project" value="TreeGrafter"/>
</dbReference>
<evidence type="ECO:0000256" key="3">
    <source>
        <dbReference type="ARBA" id="ARBA00022729"/>
    </source>
</evidence>
<dbReference type="InterPro" id="IPR013783">
    <property type="entry name" value="Ig-like_fold"/>
</dbReference>
<evidence type="ECO:0000313" key="10">
    <source>
        <dbReference type="Ensembl" id="ENSNVIP00000018361.1"/>
    </source>
</evidence>
<evidence type="ECO:0000259" key="9">
    <source>
        <dbReference type="PROSITE" id="PS50853"/>
    </source>
</evidence>
<dbReference type="Proteomes" id="UP000694425">
    <property type="component" value="Unplaced"/>
</dbReference>
<comment type="subcellular location">
    <subcellularLocation>
        <location evidence="1">Membrane</location>
        <topology evidence="1">Single-pass type I membrane protein</topology>
    </subcellularLocation>
</comment>
<evidence type="ECO:0000256" key="7">
    <source>
        <dbReference type="ARBA" id="ARBA00023180"/>
    </source>
</evidence>
<protein>
    <submittedName>
        <fullName evidence="10">Interleukin 9 receptor</fullName>
    </submittedName>
</protein>
<dbReference type="Ensembl" id="ENSNVIT00000021420.1">
    <property type="protein sequence ID" value="ENSNVIP00000018361.1"/>
    <property type="gene ID" value="ENSNVIG00000014292.1"/>
</dbReference>
<accession>A0A8C7BG38</accession>
<proteinExistence type="predicted"/>
<evidence type="ECO:0000256" key="1">
    <source>
        <dbReference type="ARBA" id="ARBA00004479"/>
    </source>
</evidence>
<keyword evidence="3" id="KW-0732">Signal</keyword>
<reference evidence="10" key="2">
    <citation type="submission" date="2025-09" db="UniProtKB">
        <authorList>
            <consortium name="Ensembl"/>
        </authorList>
    </citation>
    <scope>IDENTIFICATION</scope>
</reference>
<keyword evidence="6" id="KW-0675">Receptor</keyword>
<dbReference type="GO" id="GO:0004919">
    <property type="term" value="F:interleukin-9 receptor activity"/>
    <property type="evidence" value="ECO:0007669"/>
    <property type="project" value="TreeGrafter"/>
</dbReference>